<dbReference type="EMBL" id="CP010070">
    <property type="protein sequence ID" value="AIZ56762.1"/>
    <property type="molecule type" value="Genomic_DNA"/>
</dbReference>
<dbReference type="RefSeq" id="WP_082007249.1">
    <property type="nucleotide sequence ID" value="NZ_CP010070.1"/>
</dbReference>
<dbReference type="Proteomes" id="UP000030787">
    <property type="component" value="Chromosome"/>
</dbReference>
<reference evidence="2 3" key="1">
    <citation type="journal article" date="2014" name="Appl. Environ. Microbiol.">
        <title>Comparative Genome Analysis of 'Candidatus Methanoplasma termitum' Indicates a New Mode of Energy Metabolism in the Seventh Order of Methanogens.</title>
        <authorList>
            <person name="Lang K."/>
            <person name="Schuldes J."/>
            <person name="Klingl A."/>
            <person name="Poehlein A."/>
            <person name="Daniel R."/>
            <person name="Brune A."/>
        </authorList>
    </citation>
    <scope>NUCLEOTIDE SEQUENCE [LARGE SCALE GENOMIC DNA]</scope>
    <source>
        <strain evidence="3">Mpt1</strain>
    </source>
</reference>
<dbReference type="OrthoDB" id="53345at2157"/>
<dbReference type="Pfam" id="PF02371">
    <property type="entry name" value="Transposase_20"/>
    <property type="match status" value="1"/>
</dbReference>
<evidence type="ECO:0000313" key="3">
    <source>
        <dbReference type="Proteomes" id="UP000030787"/>
    </source>
</evidence>
<organism evidence="2 3">
    <name type="scientific">Candidatus Methanoplasma termitum</name>
    <dbReference type="NCBI Taxonomy" id="1577791"/>
    <lineage>
        <taxon>Archaea</taxon>
        <taxon>Methanobacteriati</taxon>
        <taxon>Thermoplasmatota</taxon>
        <taxon>Thermoplasmata</taxon>
        <taxon>Methanomassiliicoccales</taxon>
        <taxon>Methanomassiliicoccaceae</taxon>
        <taxon>Candidatus Methanoplasma</taxon>
    </lineage>
</organism>
<evidence type="ECO:0000259" key="1">
    <source>
        <dbReference type="Pfam" id="PF02371"/>
    </source>
</evidence>
<dbReference type="GO" id="GO:0004803">
    <property type="term" value="F:transposase activity"/>
    <property type="evidence" value="ECO:0007669"/>
    <property type="project" value="InterPro"/>
</dbReference>
<dbReference type="InterPro" id="IPR003346">
    <property type="entry name" value="Transposase_20"/>
</dbReference>
<accession>A0A0A7LEL3</accession>
<proteinExistence type="predicted"/>
<sequence>MKTAIGMDVHAKFCSAYAVYAGMGETRERHEKFLDSFNKEFWKFPADGDGMKKMAAFLSKHECHVLIENSTKSHEIYWMLKGLGMNVTVAQAVDLYRITRSVKKTDRNDSIELAAYMRRRLNGENEFAACFIPSPEWMTKREMCRGVYNERIYLKEARQRIRAHLLLHGISLSKEYDDILSVKAVREMQEHKDPYLLMQIKFALDAKSRVRFVEKAIAQMFSGNRMYELILSIPGVGIVPAAYLTSLIVDIGRFGKVTQFTASFGVVPGKRDSADHSPDCPTTHRGDEVARVMLKRCAFSHIQNVEDSVVTEMYRRLVKRGKVKNEALTAASRKLLTVIWSVLKNNAPYTVDPELLKRARETEDAEED</sequence>
<dbReference type="KEGG" id="mear:Mpt1_c08860"/>
<dbReference type="GO" id="GO:0006313">
    <property type="term" value="P:DNA transposition"/>
    <property type="evidence" value="ECO:0007669"/>
    <property type="project" value="InterPro"/>
</dbReference>
<dbReference type="AlphaFoldDB" id="A0A0A7LEL3"/>
<dbReference type="NCBIfam" id="NF033542">
    <property type="entry name" value="transpos_IS110"/>
    <property type="match status" value="1"/>
</dbReference>
<dbReference type="PANTHER" id="PTHR33055">
    <property type="entry name" value="TRANSPOSASE FOR INSERTION SEQUENCE ELEMENT IS1111A"/>
    <property type="match status" value="1"/>
</dbReference>
<dbReference type="GO" id="GO:0003677">
    <property type="term" value="F:DNA binding"/>
    <property type="evidence" value="ECO:0007669"/>
    <property type="project" value="InterPro"/>
</dbReference>
<dbReference type="GeneID" id="24818549"/>
<keyword evidence="3" id="KW-1185">Reference proteome</keyword>
<name>A0A0A7LEL3_9ARCH</name>
<feature type="domain" description="Transposase IS116/IS110/IS902 C-terminal" evidence="1">
    <location>
        <begin position="228"/>
        <end position="304"/>
    </location>
</feature>
<gene>
    <name evidence="2" type="ORF">Mpt1_c08860</name>
</gene>
<protein>
    <submittedName>
        <fullName evidence="2">Transposase IS116/IS110/IS902 family protein</fullName>
    </submittedName>
</protein>
<dbReference type="HOGENOM" id="CLU_795966_0_0_2"/>
<evidence type="ECO:0000313" key="2">
    <source>
        <dbReference type="EMBL" id="AIZ56762.1"/>
    </source>
</evidence>
<dbReference type="InterPro" id="IPR047650">
    <property type="entry name" value="Transpos_IS110"/>
</dbReference>